<proteinExistence type="predicted"/>
<name>A0A7X1AZT0_9BACT</name>
<feature type="chain" id="PRO_5030821085" evidence="1">
    <location>
        <begin position="25"/>
        <end position="348"/>
    </location>
</feature>
<organism evidence="2 3">
    <name type="scientific">Puniceicoccus vermicola</name>
    <dbReference type="NCBI Taxonomy" id="388746"/>
    <lineage>
        <taxon>Bacteria</taxon>
        <taxon>Pseudomonadati</taxon>
        <taxon>Verrucomicrobiota</taxon>
        <taxon>Opitutia</taxon>
        <taxon>Puniceicoccales</taxon>
        <taxon>Puniceicoccaceae</taxon>
        <taxon>Puniceicoccus</taxon>
    </lineage>
</organism>
<evidence type="ECO:0000313" key="2">
    <source>
        <dbReference type="EMBL" id="MBC2602927.1"/>
    </source>
</evidence>
<gene>
    <name evidence="2" type="ORF">H5P30_14180</name>
</gene>
<keyword evidence="3" id="KW-1185">Reference proteome</keyword>
<dbReference type="InterPro" id="IPR013424">
    <property type="entry name" value="Ice-binding_C"/>
</dbReference>
<comment type="caution">
    <text evidence="2">The sequence shown here is derived from an EMBL/GenBank/DDBJ whole genome shotgun (WGS) entry which is preliminary data.</text>
</comment>
<keyword evidence="1" id="KW-0732">Signal</keyword>
<dbReference type="RefSeq" id="WP_185693590.1">
    <property type="nucleotide sequence ID" value="NZ_JACHVA010000106.1"/>
</dbReference>
<dbReference type="NCBIfam" id="TIGR02595">
    <property type="entry name" value="PEP_CTERM"/>
    <property type="match status" value="1"/>
</dbReference>
<feature type="signal peptide" evidence="1">
    <location>
        <begin position="1"/>
        <end position="24"/>
    </location>
</feature>
<dbReference type="Proteomes" id="UP000525652">
    <property type="component" value="Unassembled WGS sequence"/>
</dbReference>
<dbReference type="EMBL" id="JACHVA010000106">
    <property type="protein sequence ID" value="MBC2602927.1"/>
    <property type="molecule type" value="Genomic_DNA"/>
</dbReference>
<sequence>MKTIFRKSLPILPVLVFGFSSAHAQVFWNPAVDEYATQGGNGTWYADSGISGAVENWWNGSDNVYFTSGESAVFEGQGNVTATQLPVANGVTFRNLTGNYSINNSVRTDNGVTVEASAGEHDITFGGSLWVTGGEDTSIVHNGGGLLSISGFRRSSGNNTSVTISGSGHTAITGTASNDRTGGTLTKNGSGRLTVSANLNNSATPFSSIVMNAGELSFADDAEGTSLAWSGGSLVFSLSEMDDTSNTITLSGAFTKELGSSYIFDFQDTGKENTTYTLVTFASTDFAASDFTYTGSSAGGSFSVNGNSVQFTTIPEPSSGLLLILTLGMFTFSRRFSFPRSSKAPRRG</sequence>
<reference evidence="2 3" key="1">
    <citation type="submission" date="2020-07" db="EMBL/GenBank/DDBJ databases">
        <authorList>
            <person name="Feng X."/>
        </authorList>
    </citation>
    <scope>NUCLEOTIDE SEQUENCE [LARGE SCALE GENOMIC DNA]</scope>
    <source>
        <strain evidence="2 3">JCM14086</strain>
    </source>
</reference>
<accession>A0A7X1AZT0</accession>
<protein>
    <submittedName>
        <fullName evidence="2">PEP-CTERM sorting domain-containing protein</fullName>
    </submittedName>
</protein>
<evidence type="ECO:0000256" key="1">
    <source>
        <dbReference type="SAM" id="SignalP"/>
    </source>
</evidence>
<dbReference type="AlphaFoldDB" id="A0A7X1AZT0"/>
<evidence type="ECO:0000313" key="3">
    <source>
        <dbReference type="Proteomes" id="UP000525652"/>
    </source>
</evidence>